<feature type="region of interest" description="Disordered" evidence="1">
    <location>
        <begin position="648"/>
        <end position="730"/>
    </location>
</feature>
<proteinExistence type="predicted"/>
<feature type="compositionally biased region" description="Basic and acidic residues" evidence="1">
    <location>
        <begin position="365"/>
        <end position="374"/>
    </location>
</feature>
<feature type="compositionally biased region" description="Low complexity" evidence="1">
    <location>
        <begin position="604"/>
        <end position="621"/>
    </location>
</feature>
<feature type="compositionally biased region" description="Polar residues" evidence="1">
    <location>
        <begin position="100"/>
        <end position="112"/>
    </location>
</feature>
<comment type="caution">
    <text evidence="2">The sequence shown here is derived from an EMBL/GenBank/DDBJ whole genome shotgun (WGS) entry which is preliminary data.</text>
</comment>
<feature type="region of interest" description="Disordered" evidence="1">
    <location>
        <begin position="586"/>
        <end position="633"/>
    </location>
</feature>
<feature type="compositionally biased region" description="Polar residues" evidence="1">
    <location>
        <begin position="328"/>
        <end position="354"/>
    </location>
</feature>
<feature type="compositionally biased region" description="Low complexity" evidence="1">
    <location>
        <begin position="306"/>
        <end position="325"/>
    </location>
</feature>
<accession>A0A0L6UIU2</accession>
<dbReference type="OrthoDB" id="2502277at2759"/>
<feature type="compositionally biased region" description="Low complexity" evidence="1">
    <location>
        <begin position="383"/>
        <end position="399"/>
    </location>
</feature>
<sequence>MDPWSSNDWVEPTQPASSSSTLQHEIDLKETNDTPLPIQSAWPVPDLSLPNWDNSSPPKSPPLAASKFIGPLPHSESTHQPQLKLDSISASFEQLTINTHISSPASSSQSVFKTPDSAGSDKWTHANQSPVEEPARTSSDPAHMTSSVTTPSIGANLSHLTQESPDPEPEPDLDRWGTFTQIDLPPISSTIPFSNPDPISFPNTSPIHSGWDGETHLGGWDDSLAVDHSLPSLGTSIPTPSPPGSNHDVTDLDQASLTVAFRSILLQWFAYILLPSSSYRAATTAETIQTAMSKSAHVISNVAQSANNSRSISSNAGAQSSSTDSTKPEQSINPSNNNTSRVNFSILGASTSDASGKADASKTAQKREQQEQKKRSGFFGFWASKSSSSSSTPASPPESKTADGSTALPPVEIPGTHQSSLNNTRGSISSLDTPSSAWPAPSPASPSSTQDPSISTISRLFGRLGSRSNNASSISTSVADDQCDITAPSTELNANDITFLDNIKTVPIKPKIVPYNDFPAVNNVNSISLSAKNKNPQPESGVFDLLSDHSASPKLVSPLASQRPTSSTFSSFSKCQDPFDFLSSLSTHSAHQKRQDQGPLSGRLSPSPNLSSQSSYALSSSTGATGRKSSGNDLDDLFSSFQIAEVSTQAPTKISPRPNPPTLHGFHKAVGSKSAPTVPGSTQVRMVSTIPKPILPRDSHSFSATRAPSSSKVPILAPPPSSSRATSTTPIPLIPPPENARNHQLPPPQFNPTASSAFNAALPTTLSMNNLFSPPPPSEFTTLLPKTPKSTPNPPHKPNNQQVGGLSKEDLSFFDSLM</sequence>
<feature type="region of interest" description="Disordered" evidence="1">
    <location>
        <begin position="100"/>
        <end position="152"/>
    </location>
</feature>
<evidence type="ECO:0000313" key="2">
    <source>
        <dbReference type="EMBL" id="KNZ47735.1"/>
    </source>
</evidence>
<feature type="region of interest" description="Disordered" evidence="1">
    <location>
        <begin position="306"/>
        <end position="454"/>
    </location>
</feature>
<feature type="region of interest" description="Disordered" evidence="1">
    <location>
        <begin position="771"/>
        <end position="818"/>
    </location>
</feature>
<keyword evidence="3" id="KW-1185">Reference proteome</keyword>
<feature type="compositionally biased region" description="Low complexity" evidence="1">
    <location>
        <begin position="781"/>
        <end position="790"/>
    </location>
</feature>
<organism evidence="2 3">
    <name type="scientific">Puccinia sorghi</name>
    <dbReference type="NCBI Taxonomy" id="27349"/>
    <lineage>
        <taxon>Eukaryota</taxon>
        <taxon>Fungi</taxon>
        <taxon>Dikarya</taxon>
        <taxon>Basidiomycota</taxon>
        <taxon>Pucciniomycotina</taxon>
        <taxon>Pucciniomycetes</taxon>
        <taxon>Pucciniales</taxon>
        <taxon>Pucciniaceae</taxon>
        <taxon>Puccinia</taxon>
    </lineage>
</organism>
<reference evidence="2 3" key="1">
    <citation type="submission" date="2015-08" db="EMBL/GenBank/DDBJ databases">
        <title>Next Generation Sequencing and Analysis of the Genome of Puccinia sorghi L Schw, the Causal Agent of Maize Common Rust.</title>
        <authorList>
            <person name="Rochi L."/>
            <person name="Burguener G."/>
            <person name="Darino M."/>
            <person name="Turjanski A."/>
            <person name="Kreff E."/>
            <person name="Dieguez M.J."/>
            <person name="Sacco F."/>
        </authorList>
    </citation>
    <scope>NUCLEOTIDE SEQUENCE [LARGE SCALE GENOMIC DNA]</scope>
    <source>
        <strain evidence="2 3">RO10H11247</strain>
    </source>
</reference>
<dbReference type="EMBL" id="LAVV01011496">
    <property type="protein sequence ID" value="KNZ47735.1"/>
    <property type="molecule type" value="Genomic_DNA"/>
</dbReference>
<feature type="compositionally biased region" description="Polar residues" evidence="1">
    <location>
        <begin position="125"/>
        <end position="152"/>
    </location>
</feature>
<evidence type="ECO:0000256" key="1">
    <source>
        <dbReference type="SAM" id="MobiDB-lite"/>
    </source>
</evidence>
<feature type="compositionally biased region" description="Polar residues" evidence="1">
    <location>
        <begin position="1"/>
        <end position="23"/>
    </location>
</feature>
<feature type="region of interest" description="Disordered" evidence="1">
    <location>
        <begin position="1"/>
        <end position="86"/>
    </location>
</feature>
<protein>
    <submittedName>
        <fullName evidence="2">Uncharacterized protein</fullName>
    </submittedName>
</protein>
<evidence type="ECO:0000313" key="3">
    <source>
        <dbReference type="Proteomes" id="UP000037035"/>
    </source>
</evidence>
<feature type="compositionally biased region" description="Polar residues" evidence="1">
    <location>
        <begin position="416"/>
        <end position="433"/>
    </location>
</feature>
<gene>
    <name evidence="2" type="ORF">VP01_619g7</name>
</gene>
<dbReference type="AlphaFoldDB" id="A0A0L6UIU2"/>
<feature type="compositionally biased region" description="Polar residues" evidence="1">
    <location>
        <begin position="622"/>
        <end position="632"/>
    </location>
</feature>
<feature type="compositionally biased region" description="Polar residues" evidence="1">
    <location>
        <begin position="701"/>
        <end position="712"/>
    </location>
</feature>
<name>A0A0L6UIU2_9BASI</name>
<dbReference type="VEuPathDB" id="FungiDB:VP01_619g7"/>
<dbReference type="Proteomes" id="UP000037035">
    <property type="component" value="Unassembled WGS sequence"/>
</dbReference>